<keyword evidence="3 5" id="KW-0540">Nuclease</keyword>
<dbReference type="EMBL" id="DVKQ01000088">
    <property type="protein sequence ID" value="HIT38163.1"/>
    <property type="molecule type" value="Genomic_DNA"/>
</dbReference>
<evidence type="ECO:0000256" key="5">
    <source>
        <dbReference type="HAMAP-Rule" id="MF_00651"/>
    </source>
</evidence>
<accession>A0A9D1GC34</accession>
<dbReference type="GO" id="GO:0005829">
    <property type="term" value="C:cytosol"/>
    <property type="evidence" value="ECO:0007669"/>
    <property type="project" value="TreeGrafter"/>
</dbReference>
<protein>
    <recommendedName>
        <fullName evidence="5">Putative pre-16S rRNA nuclease</fullName>
        <ecNumber evidence="5">3.1.-.-</ecNumber>
    </recommendedName>
</protein>
<evidence type="ECO:0000256" key="3">
    <source>
        <dbReference type="ARBA" id="ARBA00022722"/>
    </source>
</evidence>
<dbReference type="Proteomes" id="UP000886833">
    <property type="component" value="Unassembled WGS sequence"/>
</dbReference>
<reference evidence="7" key="2">
    <citation type="journal article" date="2021" name="PeerJ">
        <title>Extensive microbial diversity within the chicken gut microbiome revealed by metagenomics and culture.</title>
        <authorList>
            <person name="Gilroy R."/>
            <person name="Ravi A."/>
            <person name="Getino M."/>
            <person name="Pursley I."/>
            <person name="Horton D.L."/>
            <person name="Alikhan N.F."/>
            <person name="Baker D."/>
            <person name="Gharbi K."/>
            <person name="Hall N."/>
            <person name="Watson M."/>
            <person name="Adriaenssens E.M."/>
            <person name="Foster-Nyarko E."/>
            <person name="Jarju S."/>
            <person name="Secka A."/>
            <person name="Antonio M."/>
            <person name="Oren A."/>
            <person name="Chaudhuri R.R."/>
            <person name="La Ragione R."/>
            <person name="Hildebrand F."/>
            <person name="Pallen M.J."/>
        </authorList>
    </citation>
    <scope>NUCLEOTIDE SEQUENCE</scope>
    <source>
        <strain evidence="7">CHK195-26880</strain>
    </source>
</reference>
<dbReference type="InterPro" id="IPR006641">
    <property type="entry name" value="YqgF/RNaseH-like_dom"/>
</dbReference>
<dbReference type="AlphaFoldDB" id="A0A9D1GC34"/>
<gene>
    <name evidence="7" type="primary">ruvX</name>
    <name evidence="7" type="ORF">IAB59_06795</name>
</gene>
<sequence>MRYLGLDLGTKTIGLAISDKTGLIATSYKVLHHDNNPESCLDELKSIIKDLEVESLVLGLPKNMNNTLGSRAEATLKFKEFLESNIDIPIYLEDERLTTKSAEALLIKGDTSRKKRKKVIDKVAATIILQSFLDRRK</sequence>
<dbReference type="InterPro" id="IPR037027">
    <property type="entry name" value="YqgF/RNaseH-like_dom_sf"/>
</dbReference>
<dbReference type="InterPro" id="IPR012337">
    <property type="entry name" value="RNaseH-like_sf"/>
</dbReference>
<evidence type="ECO:0000259" key="6">
    <source>
        <dbReference type="SMART" id="SM00732"/>
    </source>
</evidence>
<evidence type="ECO:0000256" key="2">
    <source>
        <dbReference type="ARBA" id="ARBA00022517"/>
    </source>
</evidence>
<dbReference type="HAMAP" id="MF_00651">
    <property type="entry name" value="Nuclease_YqgF"/>
    <property type="match status" value="1"/>
</dbReference>
<proteinExistence type="inferred from homology"/>
<keyword evidence="2 5" id="KW-0690">Ribosome biogenesis</keyword>
<keyword evidence="1 5" id="KW-0963">Cytoplasm</keyword>
<dbReference type="Pfam" id="PF03652">
    <property type="entry name" value="RuvX"/>
    <property type="match status" value="1"/>
</dbReference>
<dbReference type="InterPro" id="IPR005227">
    <property type="entry name" value="YqgF"/>
</dbReference>
<comment type="subcellular location">
    <subcellularLocation>
        <location evidence="5">Cytoplasm</location>
    </subcellularLocation>
</comment>
<dbReference type="SUPFAM" id="SSF53098">
    <property type="entry name" value="Ribonuclease H-like"/>
    <property type="match status" value="1"/>
</dbReference>
<comment type="caution">
    <text evidence="7">The sequence shown here is derived from an EMBL/GenBank/DDBJ whole genome shotgun (WGS) entry which is preliminary data.</text>
</comment>
<name>A0A9D1GC34_9FIRM</name>
<evidence type="ECO:0000313" key="8">
    <source>
        <dbReference type="Proteomes" id="UP000886833"/>
    </source>
</evidence>
<comment type="function">
    <text evidence="5">Could be a nuclease involved in processing of the 5'-end of pre-16S rRNA.</text>
</comment>
<dbReference type="CDD" id="cd16964">
    <property type="entry name" value="YqgF"/>
    <property type="match status" value="1"/>
</dbReference>
<evidence type="ECO:0000256" key="1">
    <source>
        <dbReference type="ARBA" id="ARBA00022490"/>
    </source>
</evidence>
<evidence type="ECO:0000256" key="4">
    <source>
        <dbReference type="ARBA" id="ARBA00022801"/>
    </source>
</evidence>
<dbReference type="GO" id="GO:0000967">
    <property type="term" value="P:rRNA 5'-end processing"/>
    <property type="evidence" value="ECO:0007669"/>
    <property type="project" value="UniProtKB-UniRule"/>
</dbReference>
<feature type="domain" description="YqgF/RNase H-like" evidence="6">
    <location>
        <begin position="1"/>
        <end position="102"/>
    </location>
</feature>
<dbReference type="Gene3D" id="3.30.420.140">
    <property type="entry name" value="YqgF/RNase H-like domain"/>
    <property type="match status" value="1"/>
</dbReference>
<evidence type="ECO:0000313" key="7">
    <source>
        <dbReference type="EMBL" id="HIT38163.1"/>
    </source>
</evidence>
<comment type="similarity">
    <text evidence="5">Belongs to the YqgF HJR family.</text>
</comment>
<reference evidence="7" key="1">
    <citation type="submission" date="2020-10" db="EMBL/GenBank/DDBJ databases">
        <authorList>
            <person name="Gilroy R."/>
        </authorList>
    </citation>
    <scope>NUCLEOTIDE SEQUENCE</scope>
    <source>
        <strain evidence="7">CHK195-26880</strain>
    </source>
</reference>
<dbReference type="GO" id="GO:0016788">
    <property type="term" value="F:hydrolase activity, acting on ester bonds"/>
    <property type="evidence" value="ECO:0007669"/>
    <property type="project" value="UniProtKB-UniRule"/>
</dbReference>
<dbReference type="SMART" id="SM00732">
    <property type="entry name" value="YqgFc"/>
    <property type="match status" value="1"/>
</dbReference>
<dbReference type="GO" id="GO:0004518">
    <property type="term" value="F:nuclease activity"/>
    <property type="evidence" value="ECO:0007669"/>
    <property type="project" value="UniProtKB-KW"/>
</dbReference>
<dbReference type="PANTHER" id="PTHR33317">
    <property type="entry name" value="POLYNUCLEOTIDYL TRANSFERASE, RIBONUCLEASE H-LIKE SUPERFAMILY PROTEIN"/>
    <property type="match status" value="1"/>
</dbReference>
<keyword evidence="4 5" id="KW-0378">Hydrolase</keyword>
<dbReference type="PANTHER" id="PTHR33317:SF4">
    <property type="entry name" value="POLYNUCLEOTIDYL TRANSFERASE, RIBONUCLEASE H-LIKE SUPERFAMILY PROTEIN"/>
    <property type="match status" value="1"/>
</dbReference>
<organism evidence="7 8">
    <name type="scientific">Candidatus Onthousia faecipullorum</name>
    <dbReference type="NCBI Taxonomy" id="2840887"/>
    <lineage>
        <taxon>Bacteria</taxon>
        <taxon>Bacillati</taxon>
        <taxon>Bacillota</taxon>
        <taxon>Bacilli</taxon>
        <taxon>Candidatus Onthousia</taxon>
    </lineage>
</organism>
<dbReference type="EC" id="3.1.-.-" evidence="5"/>
<dbReference type="NCBIfam" id="TIGR00250">
    <property type="entry name" value="RNAse_H_YqgF"/>
    <property type="match status" value="1"/>
</dbReference>